<comment type="similarity">
    <text evidence="2">Belongs to the LAMTOR4 family.</text>
</comment>
<evidence type="ECO:0000313" key="5">
    <source>
        <dbReference type="EMBL" id="KAK7486464.1"/>
    </source>
</evidence>
<protein>
    <recommendedName>
        <fullName evidence="4">Late endosomal/lysosomal adaptor and MAPK and MTOR activator 4</fullName>
    </recommendedName>
</protein>
<dbReference type="InterPro" id="IPR034601">
    <property type="entry name" value="LAMTOR4"/>
</dbReference>
<gene>
    <name evidence="5" type="ORF">BaRGS_00022265</name>
</gene>
<dbReference type="Proteomes" id="UP001519460">
    <property type="component" value="Unassembled WGS sequence"/>
</dbReference>
<comment type="caution">
    <text evidence="5">The sequence shown here is derived from an EMBL/GenBank/DDBJ whole genome shotgun (WGS) entry which is preliminary data.</text>
</comment>
<dbReference type="SUPFAM" id="SSF103196">
    <property type="entry name" value="Roadblock/LC7 domain"/>
    <property type="match status" value="1"/>
</dbReference>
<name>A0ABD0KH54_9CAEN</name>
<dbReference type="AlphaFoldDB" id="A0ABD0KH54"/>
<evidence type="ECO:0000256" key="1">
    <source>
        <dbReference type="ARBA" id="ARBA00004371"/>
    </source>
</evidence>
<evidence type="ECO:0000256" key="4">
    <source>
        <dbReference type="ARBA" id="ARBA00032690"/>
    </source>
</evidence>
<sequence>MAGQGIERIPDSLGYLVLTEDGAVVSSGGDLENDETVATKISKMVYTAVKLVTNNDRKDSFKRLTVVYDNFLYAATISNHKILVSKRKYVPQDPVAA</sequence>
<organism evidence="5 6">
    <name type="scientific">Batillaria attramentaria</name>
    <dbReference type="NCBI Taxonomy" id="370345"/>
    <lineage>
        <taxon>Eukaryota</taxon>
        <taxon>Metazoa</taxon>
        <taxon>Spiralia</taxon>
        <taxon>Lophotrochozoa</taxon>
        <taxon>Mollusca</taxon>
        <taxon>Gastropoda</taxon>
        <taxon>Caenogastropoda</taxon>
        <taxon>Sorbeoconcha</taxon>
        <taxon>Cerithioidea</taxon>
        <taxon>Batillariidae</taxon>
        <taxon>Batillaria</taxon>
    </lineage>
</organism>
<accession>A0ABD0KH54</accession>
<dbReference type="PANTHER" id="PTHR33967">
    <property type="entry name" value="RAGULATOR COMPLEX PROTEIN LAMTOR4"/>
    <property type="match status" value="1"/>
</dbReference>
<keyword evidence="6" id="KW-1185">Reference proteome</keyword>
<dbReference type="GO" id="GO:0005764">
    <property type="term" value="C:lysosome"/>
    <property type="evidence" value="ECO:0007669"/>
    <property type="project" value="UniProtKB-SubCell"/>
</dbReference>
<proteinExistence type="inferred from homology"/>
<evidence type="ECO:0000256" key="2">
    <source>
        <dbReference type="ARBA" id="ARBA00010627"/>
    </source>
</evidence>
<evidence type="ECO:0000256" key="3">
    <source>
        <dbReference type="ARBA" id="ARBA00023228"/>
    </source>
</evidence>
<keyword evidence="3" id="KW-0458">Lysosome</keyword>
<evidence type="ECO:0000313" key="6">
    <source>
        <dbReference type="Proteomes" id="UP001519460"/>
    </source>
</evidence>
<dbReference type="EMBL" id="JACVVK020000178">
    <property type="protein sequence ID" value="KAK7486464.1"/>
    <property type="molecule type" value="Genomic_DNA"/>
</dbReference>
<comment type="subcellular location">
    <subcellularLocation>
        <location evidence="1">Lysosome</location>
    </subcellularLocation>
</comment>
<reference evidence="5 6" key="1">
    <citation type="journal article" date="2023" name="Sci. Data">
        <title>Genome assembly of the Korean intertidal mud-creeper Batillaria attramentaria.</title>
        <authorList>
            <person name="Patra A.K."/>
            <person name="Ho P.T."/>
            <person name="Jun S."/>
            <person name="Lee S.J."/>
            <person name="Kim Y."/>
            <person name="Won Y.J."/>
        </authorList>
    </citation>
    <scope>NUCLEOTIDE SEQUENCE [LARGE SCALE GENOMIC DNA]</scope>
    <source>
        <strain evidence="5">Wonlab-2016</strain>
    </source>
</reference>
<dbReference type="PANTHER" id="PTHR33967:SF1">
    <property type="entry name" value="RAGULATOR COMPLEX PROTEIN LAMTOR4"/>
    <property type="match status" value="1"/>
</dbReference>